<keyword evidence="1" id="KW-0812">Transmembrane</keyword>
<evidence type="ECO:0000256" key="1">
    <source>
        <dbReference type="SAM" id="Phobius"/>
    </source>
</evidence>
<evidence type="ECO:0000313" key="2">
    <source>
        <dbReference type="EMBL" id="KKW93861.1"/>
    </source>
</evidence>
<gene>
    <name evidence="2" type="ORF">YP76_04165</name>
</gene>
<evidence type="ECO:0000313" key="3">
    <source>
        <dbReference type="Proteomes" id="UP000033874"/>
    </source>
</evidence>
<comment type="caution">
    <text evidence="2">The sequence shown here is derived from an EMBL/GenBank/DDBJ whole genome shotgun (WGS) entry which is preliminary data.</text>
</comment>
<accession>A0A0M3AY69</accession>
<dbReference type="AlphaFoldDB" id="A0A0M3AY69"/>
<dbReference type="EMBL" id="LBIC01000001">
    <property type="protein sequence ID" value="KKW93861.1"/>
    <property type="molecule type" value="Genomic_DNA"/>
</dbReference>
<dbReference type="Proteomes" id="UP000033874">
    <property type="component" value="Unassembled WGS sequence"/>
</dbReference>
<proteinExistence type="predicted"/>
<name>A0A0M3AY69_9SPHN</name>
<feature type="transmembrane region" description="Helical" evidence="1">
    <location>
        <begin position="54"/>
        <end position="73"/>
    </location>
</feature>
<sequence length="151" mass="16296">MHGATITQQGTQAMTPWAEAAIAKYGWIAVGLTFGLAAKYALLIKKGIRIKPVLFLADLLLLPMVALIAYWIVNQAGVHGEAAALLTAAATVGADRVVKLYTDRFLRQVDAVLMESVVQRKAALREEVQTELSAERTLQDIAVGRRPIGGE</sequence>
<keyword evidence="1" id="KW-1133">Transmembrane helix</keyword>
<dbReference type="PATRIC" id="fig|56193.3.peg.854"/>
<dbReference type="STRING" id="56193.YP76_04165"/>
<keyword evidence="3" id="KW-1185">Reference proteome</keyword>
<keyword evidence="1" id="KW-0472">Membrane</keyword>
<organism evidence="2 3">
    <name type="scientific">Sphingobium chungbukense</name>
    <dbReference type="NCBI Taxonomy" id="56193"/>
    <lineage>
        <taxon>Bacteria</taxon>
        <taxon>Pseudomonadati</taxon>
        <taxon>Pseudomonadota</taxon>
        <taxon>Alphaproteobacteria</taxon>
        <taxon>Sphingomonadales</taxon>
        <taxon>Sphingomonadaceae</taxon>
        <taxon>Sphingobium</taxon>
    </lineage>
</organism>
<evidence type="ECO:0008006" key="4">
    <source>
        <dbReference type="Google" id="ProtNLM"/>
    </source>
</evidence>
<reference evidence="2 3" key="1">
    <citation type="submission" date="2015-04" db="EMBL/GenBank/DDBJ databases">
        <title>Genome sequence of aromatic hydrocarbons-degrading Sphingobium chungbukense DJ77.</title>
        <authorList>
            <person name="Kim Y.-C."/>
            <person name="Chae J.-C."/>
        </authorList>
    </citation>
    <scope>NUCLEOTIDE SEQUENCE [LARGE SCALE GENOMIC DNA]</scope>
    <source>
        <strain evidence="2 3">DJ77</strain>
    </source>
</reference>
<feature type="transmembrane region" description="Helical" evidence="1">
    <location>
        <begin position="25"/>
        <end position="42"/>
    </location>
</feature>
<protein>
    <recommendedName>
        <fullName evidence="4">Holin</fullName>
    </recommendedName>
</protein>